<keyword evidence="1" id="KW-0812">Transmembrane</keyword>
<organism evidence="2 3">
    <name type="scientific">Sandarakinorhabdus cyanobacteriorum</name>
    <dbReference type="NCBI Taxonomy" id="1981098"/>
    <lineage>
        <taxon>Bacteria</taxon>
        <taxon>Pseudomonadati</taxon>
        <taxon>Pseudomonadota</taxon>
        <taxon>Alphaproteobacteria</taxon>
        <taxon>Sphingomonadales</taxon>
        <taxon>Sphingosinicellaceae</taxon>
        <taxon>Sandarakinorhabdus</taxon>
    </lineage>
</organism>
<feature type="transmembrane region" description="Helical" evidence="1">
    <location>
        <begin position="73"/>
        <end position="92"/>
    </location>
</feature>
<proteinExistence type="predicted"/>
<comment type="caution">
    <text evidence="2">The sequence shown here is derived from an EMBL/GenBank/DDBJ whole genome shotgun (WGS) entry which is preliminary data.</text>
</comment>
<reference evidence="2 3" key="1">
    <citation type="submission" date="2017-07" db="EMBL/GenBank/DDBJ databases">
        <title>Sandarakinorhabdus cyanobacteriorum sp. nov., a novel bacterium isolated from cyanobacterial aggregates in a eutrophic lake.</title>
        <authorList>
            <person name="Cai H."/>
        </authorList>
    </citation>
    <scope>NUCLEOTIDE SEQUENCE [LARGE SCALE GENOMIC DNA]</scope>
    <source>
        <strain evidence="2 3">TH057</strain>
    </source>
</reference>
<sequence length="99" mass="11114">MEEPVRQQAVAYGYRVAIWCFGLGALVVLLEAIGLGFDADRLTWLAGLTAPAASAFVLLRLWLPDRVDRGARYWLFAVPSVSLAFFSVMWMFRAMGRML</sequence>
<accession>A0A255Z4F0</accession>
<dbReference type="AlphaFoldDB" id="A0A255Z4F0"/>
<dbReference type="Proteomes" id="UP000216991">
    <property type="component" value="Unassembled WGS sequence"/>
</dbReference>
<dbReference type="EMBL" id="NOXT01000048">
    <property type="protein sequence ID" value="OYQ36301.1"/>
    <property type="molecule type" value="Genomic_DNA"/>
</dbReference>
<keyword evidence="1" id="KW-1133">Transmembrane helix</keyword>
<keyword evidence="3" id="KW-1185">Reference proteome</keyword>
<keyword evidence="1" id="KW-0472">Membrane</keyword>
<feature type="transmembrane region" description="Helical" evidence="1">
    <location>
        <begin position="12"/>
        <end position="30"/>
    </location>
</feature>
<evidence type="ECO:0000313" key="3">
    <source>
        <dbReference type="Proteomes" id="UP000216991"/>
    </source>
</evidence>
<evidence type="ECO:0000313" key="2">
    <source>
        <dbReference type="EMBL" id="OYQ36301.1"/>
    </source>
</evidence>
<protein>
    <submittedName>
        <fullName evidence="2">Uncharacterized protein</fullName>
    </submittedName>
</protein>
<gene>
    <name evidence="2" type="ORF">CHU93_01100</name>
</gene>
<feature type="transmembrane region" description="Helical" evidence="1">
    <location>
        <begin position="42"/>
        <end position="61"/>
    </location>
</feature>
<name>A0A255Z4F0_9SPHN</name>
<evidence type="ECO:0000256" key="1">
    <source>
        <dbReference type="SAM" id="Phobius"/>
    </source>
</evidence>